<feature type="region of interest" description="Disordered" evidence="1">
    <location>
        <begin position="23"/>
        <end position="52"/>
    </location>
</feature>
<accession>A0ABP6EQC4</accession>
<organism evidence="2 3">
    <name type="scientific">Streptomyces lunalinharesii</name>
    <dbReference type="NCBI Taxonomy" id="333384"/>
    <lineage>
        <taxon>Bacteria</taxon>
        <taxon>Bacillati</taxon>
        <taxon>Actinomycetota</taxon>
        <taxon>Actinomycetes</taxon>
        <taxon>Kitasatosporales</taxon>
        <taxon>Streptomycetaceae</taxon>
        <taxon>Streptomyces</taxon>
    </lineage>
</organism>
<reference evidence="3" key="1">
    <citation type="journal article" date="2019" name="Int. J. Syst. Evol. Microbiol.">
        <title>The Global Catalogue of Microorganisms (GCM) 10K type strain sequencing project: providing services to taxonomists for standard genome sequencing and annotation.</title>
        <authorList>
            <consortium name="The Broad Institute Genomics Platform"/>
            <consortium name="The Broad Institute Genome Sequencing Center for Infectious Disease"/>
            <person name="Wu L."/>
            <person name="Ma J."/>
        </authorList>
    </citation>
    <scope>NUCLEOTIDE SEQUENCE [LARGE SCALE GENOMIC DNA]</scope>
    <source>
        <strain evidence="3">JCM 16374</strain>
    </source>
</reference>
<proteinExistence type="predicted"/>
<dbReference type="Proteomes" id="UP001500994">
    <property type="component" value="Unassembled WGS sequence"/>
</dbReference>
<name>A0ABP6EQC4_9ACTN</name>
<dbReference type="EMBL" id="BAAARK010000015">
    <property type="protein sequence ID" value="GAA2670737.1"/>
    <property type="molecule type" value="Genomic_DNA"/>
</dbReference>
<gene>
    <name evidence="2" type="ORF">GCM10009864_46070</name>
</gene>
<comment type="caution">
    <text evidence="2">The sequence shown here is derived from an EMBL/GenBank/DDBJ whole genome shotgun (WGS) entry which is preliminary data.</text>
</comment>
<evidence type="ECO:0000313" key="2">
    <source>
        <dbReference type="EMBL" id="GAA2670737.1"/>
    </source>
</evidence>
<protein>
    <submittedName>
        <fullName evidence="2">Uncharacterized protein</fullName>
    </submittedName>
</protein>
<keyword evidence="3" id="KW-1185">Reference proteome</keyword>
<sequence>MTEWINPRYASLVQAWRDAQMQAGKESVSTPRRGFIWPGSEAPEAPPANGDE</sequence>
<evidence type="ECO:0000256" key="1">
    <source>
        <dbReference type="SAM" id="MobiDB-lite"/>
    </source>
</evidence>
<evidence type="ECO:0000313" key="3">
    <source>
        <dbReference type="Proteomes" id="UP001500994"/>
    </source>
</evidence>